<dbReference type="Gene3D" id="1.20.1420.30">
    <property type="entry name" value="NCX, central ion-binding region"/>
    <property type="match status" value="2"/>
</dbReference>
<dbReference type="PANTHER" id="PTHR10846">
    <property type="entry name" value="SODIUM/POTASSIUM/CALCIUM EXCHANGER"/>
    <property type="match status" value="1"/>
</dbReference>
<dbReference type="GO" id="GO:0006874">
    <property type="term" value="P:intracellular calcium ion homeostasis"/>
    <property type="evidence" value="ECO:0007669"/>
    <property type="project" value="TreeGrafter"/>
</dbReference>
<evidence type="ECO:0000256" key="5">
    <source>
        <dbReference type="SAM" id="Phobius"/>
    </source>
</evidence>
<dbReference type="RefSeq" id="WP_160606169.1">
    <property type="nucleotide sequence ID" value="NZ_WTYF01000003.1"/>
</dbReference>
<evidence type="ECO:0000256" key="1">
    <source>
        <dbReference type="ARBA" id="ARBA00004141"/>
    </source>
</evidence>
<feature type="transmembrane region" description="Helical" evidence="5">
    <location>
        <begin position="67"/>
        <end position="89"/>
    </location>
</feature>
<feature type="transmembrane region" description="Helical" evidence="5">
    <location>
        <begin position="218"/>
        <end position="240"/>
    </location>
</feature>
<dbReference type="NCBIfam" id="TIGR00367">
    <property type="entry name" value="calcium/sodium antiporter"/>
    <property type="match status" value="1"/>
</dbReference>
<keyword evidence="4 5" id="KW-0472">Membrane</keyword>
<dbReference type="EMBL" id="WTYF01000003">
    <property type="protein sequence ID" value="MXO49833.1"/>
    <property type="molecule type" value="Genomic_DNA"/>
</dbReference>
<reference evidence="7 8" key="1">
    <citation type="submission" date="2019-12" db="EMBL/GenBank/DDBJ databases">
        <title>Genomic-based taxomic classification of the family Erythrobacteraceae.</title>
        <authorList>
            <person name="Xu L."/>
        </authorList>
    </citation>
    <scope>NUCLEOTIDE SEQUENCE [LARGE SCALE GENOMIC DNA]</scope>
    <source>
        <strain evidence="7 8">DSM 16225</strain>
    </source>
</reference>
<evidence type="ECO:0000313" key="7">
    <source>
        <dbReference type="EMBL" id="MXO49833.1"/>
    </source>
</evidence>
<evidence type="ECO:0000313" key="8">
    <source>
        <dbReference type="Proteomes" id="UP000444185"/>
    </source>
</evidence>
<comment type="caution">
    <text evidence="7">The sequence shown here is derived from an EMBL/GenBank/DDBJ whole genome shotgun (WGS) entry which is preliminary data.</text>
</comment>
<evidence type="ECO:0000259" key="6">
    <source>
        <dbReference type="Pfam" id="PF01699"/>
    </source>
</evidence>
<feature type="domain" description="Sodium/calcium exchanger membrane region" evidence="6">
    <location>
        <begin position="6"/>
        <end position="142"/>
    </location>
</feature>
<feature type="transmembrane region" description="Helical" evidence="5">
    <location>
        <begin position="252"/>
        <end position="274"/>
    </location>
</feature>
<feature type="domain" description="Sodium/calcium exchanger membrane region" evidence="6">
    <location>
        <begin position="183"/>
        <end position="323"/>
    </location>
</feature>
<gene>
    <name evidence="7" type="ORF">GRI42_00780</name>
</gene>
<accession>A0A844XXJ4</accession>
<dbReference type="InterPro" id="IPR044880">
    <property type="entry name" value="NCX_ion-bd_dom_sf"/>
</dbReference>
<feature type="transmembrane region" description="Helical" evidence="5">
    <location>
        <begin position="183"/>
        <end position="206"/>
    </location>
</feature>
<feature type="transmembrane region" description="Helical" evidence="5">
    <location>
        <begin position="280"/>
        <end position="301"/>
    </location>
</feature>
<dbReference type="Pfam" id="PF01699">
    <property type="entry name" value="Na_Ca_ex"/>
    <property type="match status" value="2"/>
</dbReference>
<keyword evidence="2 5" id="KW-0812">Transmembrane</keyword>
<organism evidence="7 8">
    <name type="scientific">Qipengyuania gaetbuli</name>
    <dbReference type="NCBI Taxonomy" id="266952"/>
    <lineage>
        <taxon>Bacteria</taxon>
        <taxon>Pseudomonadati</taxon>
        <taxon>Pseudomonadota</taxon>
        <taxon>Alphaproteobacteria</taxon>
        <taxon>Sphingomonadales</taxon>
        <taxon>Erythrobacteraceae</taxon>
        <taxon>Qipengyuania</taxon>
    </lineage>
</organism>
<evidence type="ECO:0000256" key="2">
    <source>
        <dbReference type="ARBA" id="ARBA00022692"/>
    </source>
</evidence>
<dbReference type="GO" id="GO:0005886">
    <property type="term" value="C:plasma membrane"/>
    <property type="evidence" value="ECO:0007669"/>
    <property type="project" value="TreeGrafter"/>
</dbReference>
<feature type="transmembrane region" description="Helical" evidence="5">
    <location>
        <begin position="35"/>
        <end position="55"/>
    </location>
</feature>
<sequence>MFETITLLVVGLIGLLIGGELLVRGAVRLAEKAGVTPLIVGLVIVGFGTSTPELMTSVEAAMAGSPAIAWGNIVGSNIVNVLVILGFAALITPIALRGGNLLRDTGVCVAASLGLLGLAATGWHGAWIGLAMVAGLFVYIVRCYRDERVGAADAVHTAAFDRQQALEITDTGLHQQQESWWKAALLLLAGLALLMLGARFLVSGAIDLARIAGLSEAVIGLTIVAIGTSLPELVTSVVAARRGEAEIAFGNVVGSCIYNILGIGGVTMMVSPAAIPATLFPFDLGVMAATAIAVLVVSVTWKRFGRPAGIVLILGYAAYVAALLAAPAIHGPGTAQAPLPASQASQHLLIPTHA</sequence>
<dbReference type="AlphaFoldDB" id="A0A844XXJ4"/>
<proteinExistence type="predicted"/>
<evidence type="ECO:0000256" key="3">
    <source>
        <dbReference type="ARBA" id="ARBA00022989"/>
    </source>
</evidence>
<dbReference type="GO" id="GO:0005262">
    <property type="term" value="F:calcium channel activity"/>
    <property type="evidence" value="ECO:0007669"/>
    <property type="project" value="TreeGrafter"/>
</dbReference>
<feature type="transmembrane region" description="Helical" evidence="5">
    <location>
        <begin position="126"/>
        <end position="144"/>
    </location>
</feature>
<dbReference type="OrthoDB" id="9794225at2"/>
<feature type="transmembrane region" description="Helical" evidence="5">
    <location>
        <begin position="6"/>
        <end position="23"/>
    </location>
</feature>
<name>A0A844XXJ4_9SPHN</name>
<evidence type="ECO:0000256" key="4">
    <source>
        <dbReference type="ARBA" id="ARBA00023136"/>
    </source>
</evidence>
<dbReference type="Proteomes" id="UP000444185">
    <property type="component" value="Unassembled WGS sequence"/>
</dbReference>
<feature type="transmembrane region" description="Helical" evidence="5">
    <location>
        <begin position="308"/>
        <end position="329"/>
    </location>
</feature>
<comment type="subcellular location">
    <subcellularLocation>
        <location evidence="1">Membrane</location>
        <topology evidence="1">Multi-pass membrane protein</topology>
    </subcellularLocation>
</comment>
<dbReference type="InterPro" id="IPR004481">
    <property type="entry name" value="K/Na/Ca-exchanger"/>
</dbReference>
<protein>
    <submittedName>
        <fullName evidence="7">Calcium/sodium antiporter</fullName>
    </submittedName>
</protein>
<keyword evidence="3 5" id="KW-1133">Transmembrane helix</keyword>
<dbReference type="InterPro" id="IPR004837">
    <property type="entry name" value="NaCa_Exmemb"/>
</dbReference>
<keyword evidence="8" id="KW-1185">Reference proteome</keyword>
<dbReference type="Gene3D" id="6.10.280.80">
    <property type="entry name" value="NCX, peripheral helical region"/>
    <property type="match status" value="1"/>
</dbReference>
<dbReference type="PANTHER" id="PTHR10846:SF8">
    <property type="entry name" value="INNER MEMBRANE PROTEIN YRBG"/>
    <property type="match status" value="1"/>
</dbReference>
<dbReference type="GO" id="GO:0008273">
    <property type="term" value="F:calcium, potassium:sodium antiporter activity"/>
    <property type="evidence" value="ECO:0007669"/>
    <property type="project" value="TreeGrafter"/>
</dbReference>